<reference evidence="2 3" key="1">
    <citation type="journal article" date="2015" name="Sci. Rep.">
        <title>The genome of Leishmania panamensis: insights into genomics of the L. (Viannia) subgenus.</title>
        <authorList>
            <person name="Llanes A."/>
            <person name="Restrepo C.M."/>
            <person name="Vecchio G.D."/>
            <person name="Anguizola F.J."/>
            <person name="Lleonart R."/>
        </authorList>
    </citation>
    <scope>NUCLEOTIDE SEQUENCE [LARGE SCALE GENOMIC DNA]</scope>
    <source>
        <strain evidence="2 3">MHOM/PA/94/PSC-1</strain>
    </source>
</reference>
<protein>
    <recommendedName>
        <fullName evidence="4">Organic solute transport protein 1</fullName>
    </recommendedName>
</protein>
<keyword evidence="3" id="KW-1185">Reference proteome</keyword>
<dbReference type="eggNOG" id="KOG4033">
    <property type="taxonomic scope" value="Eukaryota"/>
</dbReference>
<dbReference type="KEGG" id="lpan:LPMP_171220"/>
<dbReference type="AlphaFoldDB" id="A0A088RMY2"/>
<organism evidence="2 3">
    <name type="scientific">Leishmania panamensis</name>
    <dbReference type="NCBI Taxonomy" id="5679"/>
    <lineage>
        <taxon>Eukaryota</taxon>
        <taxon>Discoba</taxon>
        <taxon>Euglenozoa</taxon>
        <taxon>Kinetoplastea</taxon>
        <taxon>Metakinetoplastina</taxon>
        <taxon>Trypanosomatida</taxon>
        <taxon>Trypanosomatidae</taxon>
        <taxon>Leishmaniinae</taxon>
        <taxon>Leishmania</taxon>
        <taxon>Leishmania guyanensis species complex</taxon>
    </lineage>
</organism>
<name>A0A088RMY2_LEIPA</name>
<feature type="region of interest" description="Disordered" evidence="1">
    <location>
        <begin position="416"/>
        <end position="440"/>
    </location>
</feature>
<dbReference type="RefSeq" id="XP_010697813.1">
    <property type="nucleotide sequence ID" value="XM_010699511.1"/>
</dbReference>
<dbReference type="VEuPathDB" id="TriTrypDB:LPAL13_170018500"/>
<dbReference type="Pfam" id="PF10188">
    <property type="entry name" value="Oscp1"/>
    <property type="match status" value="1"/>
</dbReference>
<dbReference type="GO" id="GO:0005737">
    <property type="term" value="C:cytoplasm"/>
    <property type="evidence" value="ECO:0007669"/>
    <property type="project" value="TreeGrafter"/>
</dbReference>
<feature type="compositionally biased region" description="Low complexity" evidence="1">
    <location>
        <begin position="426"/>
        <end position="435"/>
    </location>
</feature>
<feature type="compositionally biased region" description="Low complexity" evidence="1">
    <location>
        <begin position="295"/>
        <end position="311"/>
    </location>
</feature>
<feature type="region of interest" description="Disordered" evidence="1">
    <location>
        <begin position="285"/>
        <end position="313"/>
    </location>
</feature>
<dbReference type="OrthoDB" id="2157380at2759"/>
<dbReference type="VEuPathDB" id="TriTrypDB:LPMP_171220"/>
<dbReference type="PANTHER" id="PTHR21439">
    <property type="entry name" value="OXIDORED-NITRO DOMAIN-CONTAINING PROTEIN"/>
    <property type="match status" value="1"/>
</dbReference>
<dbReference type="GeneID" id="22573865"/>
<dbReference type="InterPro" id="IPR019332">
    <property type="entry name" value="OSCP1"/>
</dbReference>
<evidence type="ECO:0000313" key="2">
    <source>
        <dbReference type="EMBL" id="AIN97160.1"/>
    </source>
</evidence>
<proteinExistence type="predicted"/>
<accession>A0A088RMY2</accession>
<sequence length="446" mass="47406">MSLHDMPFLILNLGVEMVFVLNSRLHAQAVPSEQAASVLGDVGTDIFDPVFVDELFTPHPMYSSASVLQVFTALSNSSVMRLSENSMRKLYDLVYMTVKYQVFTLRHPLELLELTLNHLDAAQAILPAGVRQLVSAAEERVLRLASTLNVGDWASMRRSLLNFFTGRHARVSVLLDSKVQDVESGAFYIPRDTFLSPLPACKPPGLVYVAGFPQPGTFAHPDAHLPYPPHVPLGSWSPKRGAARMTNNGFDIYAAAAASFTPATAAGVASTAMNDPLTRQTCEMPIPKRSASDGTSAVTAFPSPATPPSSSLIAEERQSAYDAEVNYLAQLIGSTSRAHSAQEVELELFHDGAGSAGETTAATSVPFVAPKSTSNVTSSGGGAAVAPAVPVTRMTVSLVKDQNKKLLGIMSDFNSPKREDSGVAGGTAPATGGNTMNDLLDIMDEV</sequence>
<dbReference type="EMBL" id="CP009386">
    <property type="protein sequence ID" value="AIN97160.1"/>
    <property type="molecule type" value="Genomic_DNA"/>
</dbReference>
<dbReference type="Proteomes" id="UP000063063">
    <property type="component" value="Chromosome 17"/>
</dbReference>
<evidence type="ECO:0000256" key="1">
    <source>
        <dbReference type="SAM" id="MobiDB-lite"/>
    </source>
</evidence>
<evidence type="ECO:0000313" key="3">
    <source>
        <dbReference type="Proteomes" id="UP000063063"/>
    </source>
</evidence>
<dbReference type="PANTHER" id="PTHR21439:SF0">
    <property type="entry name" value="PROTEIN OSCP1"/>
    <property type="match status" value="1"/>
</dbReference>
<evidence type="ECO:0008006" key="4">
    <source>
        <dbReference type="Google" id="ProtNLM"/>
    </source>
</evidence>
<gene>
    <name evidence="2" type="ORF">LPMP_171220</name>
</gene>
<dbReference type="GO" id="GO:0005886">
    <property type="term" value="C:plasma membrane"/>
    <property type="evidence" value="ECO:0007669"/>
    <property type="project" value="TreeGrafter"/>
</dbReference>